<accession>A0A392P2R1</accession>
<dbReference type="SMART" id="SM00320">
    <property type="entry name" value="WD40"/>
    <property type="match status" value="1"/>
</dbReference>
<dbReference type="Pfam" id="PF00400">
    <property type="entry name" value="WD40"/>
    <property type="match status" value="1"/>
</dbReference>
<proteinExistence type="predicted"/>
<dbReference type="InterPro" id="IPR001680">
    <property type="entry name" value="WD40_rpt"/>
</dbReference>
<evidence type="ECO:0000313" key="2">
    <source>
        <dbReference type="EMBL" id="MCI06042.1"/>
    </source>
</evidence>
<sequence length="125" mass="13883">MLFSHPTVSSLFPVHWTVNSIFGISRLESPLAHSLVTSKAFTPLLSRWTTVGSCLHLMTARLSFGTLASMRIVQDFEVDLELELAEFTTGRRSATITSLNWSADGTTLFAGYTDGVVRVWSIPRY</sequence>
<dbReference type="AlphaFoldDB" id="A0A392P2R1"/>
<dbReference type="InterPro" id="IPR015943">
    <property type="entry name" value="WD40/YVTN_repeat-like_dom_sf"/>
</dbReference>
<name>A0A392P2R1_9FABA</name>
<dbReference type="Gene3D" id="2.130.10.10">
    <property type="entry name" value="YVTN repeat-like/Quinoprotein amine dehydrogenase"/>
    <property type="match status" value="1"/>
</dbReference>
<evidence type="ECO:0000256" key="1">
    <source>
        <dbReference type="PROSITE-ProRule" id="PRU00221"/>
    </source>
</evidence>
<evidence type="ECO:0000313" key="3">
    <source>
        <dbReference type="Proteomes" id="UP000265520"/>
    </source>
</evidence>
<reference evidence="2 3" key="1">
    <citation type="journal article" date="2018" name="Front. Plant Sci.">
        <title>Red Clover (Trifolium pratense) and Zigzag Clover (T. medium) - A Picture of Genomic Similarities and Differences.</title>
        <authorList>
            <person name="Dluhosova J."/>
            <person name="Istvanek J."/>
            <person name="Nedelnik J."/>
            <person name="Repkova J."/>
        </authorList>
    </citation>
    <scope>NUCLEOTIDE SEQUENCE [LARGE SCALE GENOMIC DNA]</scope>
    <source>
        <strain evidence="3">cv. 10/8</strain>
        <tissue evidence="2">Leaf</tissue>
    </source>
</reference>
<dbReference type="PROSITE" id="PS50082">
    <property type="entry name" value="WD_REPEATS_2"/>
    <property type="match status" value="1"/>
</dbReference>
<comment type="caution">
    <text evidence="2">The sequence shown here is derived from an EMBL/GenBank/DDBJ whole genome shotgun (WGS) entry which is preliminary data.</text>
</comment>
<keyword evidence="1" id="KW-0853">WD repeat</keyword>
<dbReference type="SUPFAM" id="SSF50978">
    <property type="entry name" value="WD40 repeat-like"/>
    <property type="match status" value="1"/>
</dbReference>
<dbReference type="PROSITE" id="PS50294">
    <property type="entry name" value="WD_REPEATS_REGION"/>
    <property type="match status" value="1"/>
</dbReference>
<dbReference type="EMBL" id="LXQA010060524">
    <property type="protein sequence ID" value="MCI06042.1"/>
    <property type="molecule type" value="Genomic_DNA"/>
</dbReference>
<dbReference type="InterPro" id="IPR036322">
    <property type="entry name" value="WD40_repeat_dom_sf"/>
</dbReference>
<keyword evidence="3" id="KW-1185">Reference proteome</keyword>
<organism evidence="2 3">
    <name type="scientific">Trifolium medium</name>
    <dbReference type="NCBI Taxonomy" id="97028"/>
    <lineage>
        <taxon>Eukaryota</taxon>
        <taxon>Viridiplantae</taxon>
        <taxon>Streptophyta</taxon>
        <taxon>Embryophyta</taxon>
        <taxon>Tracheophyta</taxon>
        <taxon>Spermatophyta</taxon>
        <taxon>Magnoliopsida</taxon>
        <taxon>eudicotyledons</taxon>
        <taxon>Gunneridae</taxon>
        <taxon>Pentapetalae</taxon>
        <taxon>rosids</taxon>
        <taxon>fabids</taxon>
        <taxon>Fabales</taxon>
        <taxon>Fabaceae</taxon>
        <taxon>Papilionoideae</taxon>
        <taxon>50 kb inversion clade</taxon>
        <taxon>NPAAA clade</taxon>
        <taxon>Hologalegina</taxon>
        <taxon>IRL clade</taxon>
        <taxon>Trifolieae</taxon>
        <taxon>Trifolium</taxon>
    </lineage>
</organism>
<feature type="repeat" description="WD" evidence="1">
    <location>
        <begin position="89"/>
        <end position="125"/>
    </location>
</feature>
<protein>
    <submittedName>
        <fullName evidence="2">Guanine nucleotide-binding protein subunit beta-like protein</fullName>
    </submittedName>
</protein>
<dbReference type="Proteomes" id="UP000265520">
    <property type="component" value="Unassembled WGS sequence"/>
</dbReference>